<keyword evidence="12 16" id="KW-0406">Ion transport</keyword>
<evidence type="ECO:0000256" key="12">
    <source>
        <dbReference type="ARBA" id="ARBA00023065"/>
    </source>
</evidence>
<evidence type="ECO:0000256" key="5">
    <source>
        <dbReference type="ARBA" id="ARBA00011869"/>
    </source>
</evidence>
<evidence type="ECO:0000256" key="17">
    <source>
        <dbReference type="RuleBase" id="RU004278"/>
    </source>
</evidence>
<comment type="cofactor">
    <cofactor evidence="1 16 17">
        <name>Na(+)</name>
        <dbReference type="ChEBI" id="CHEBI:29101"/>
    </cofactor>
</comment>
<dbReference type="InterPro" id="IPR023424">
    <property type="entry name" value="OadG"/>
</dbReference>
<keyword evidence="10 16" id="KW-1133">Transmembrane helix</keyword>
<dbReference type="OrthoDB" id="5772594at2"/>
<dbReference type="RefSeq" id="WP_015820666.1">
    <property type="nucleotide sequence ID" value="NC_012997.1"/>
</dbReference>
<keyword evidence="7 16" id="KW-1003">Cell membrane</keyword>
<evidence type="ECO:0000256" key="6">
    <source>
        <dbReference type="ARBA" id="ARBA00022448"/>
    </source>
</evidence>
<comment type="subcellular location">
    <subcellularLocation>
        <location evidence="3 16 17">Cell membrane</location>
        <topology evidence="3 16 17">Single-pass membrane protein</topology>
    </subcellularLocation>
</comment>
<dbReference type="HOGENOM" id="CLU_168750_3_1_6"/>
<dbReference type="EC" id="7.2.4.2" evidence="16"/>
<keyword evidence="13 16" id="KW-0472">Membrane</keyword>
<evidence type="ECO:0000256" key="3">
    <source>
        <dbReference type="ARBA" id="ARBA00004162"/>
    </source>
</evidence>
<evidence type="ECO:0000256" key="7">
    <source>
        <dbReference type="ARBA" id="ARBA00022475"/>
    </source>
</evidence>
<evidence type="ECO:0000256" key="2">
    <source>
        <dbReference type="ARBA" id="ARBA00003002"/>
    </source>
</evidence>
<evidence type="ECO:0000256" key="9">
    <source>
        <dbReference type="ARBA" id="ARBA00022967"/>
    </source>
</evidence>
<dbReference type="NCBIfam" id="TIGR01195">
    <property type="entry name" value="oadG_fam"/>
    <property type="match status" value="1"/>
</dbReference>
<keyword evidence="11 16" id="KW-0915">Sodium</keyword>
<comment type="catalytic activity">
    <reaction evidence="15 16 17">
        <text>oxaloacetate + 2 Na(+)(in) + H(+) = pyruvate + 2 Na(+)(out) + CO2</text>
        <dbReference type="Rhea" id="RHEA:57724"/>
        <dbReference type="ChEBI" id="CHEBI:15361"/>
        <dbReference type="ChEBI" id="CHEBI:15378"/>
        <dbReference type="ChEBI" id="CHEBI:16452"/>
        <dbReference type="ChEBI" id="CHEBI:16526"/>
        <dbReference type="ChEBI" id="CHEBI:29101"/>
        <dbReference type="EC" id="7.2.4.2"/>
    </reaction>
</comment>
<keyword evidence="18" id="KW-0456">Lyase</keyword>
<reference evidence="18 19" key="1">
    <citation type="journal article" date="2009" name="PLoS ONE">
        <title>The complete genome of Teredinibacter turnerae T7901: an intracellular endosymbiont of marine wood-boring bivalves (shipworms).</title>
        <authorList>
            <person name="Yang J.C."/>
            <person name="Madupu R."/>
            <person name="Durkin A.S."/>
            <person name="Ekborg N.A."/>
            <person name="Pedamallu C.S."/>
            <person name="Hostetler J.B."/>
            <person name="Radune D."/>
            <person name="Toms B.S."/>
            <person name="Henrissat B."/>
            <person name="Coutinho P.M."/>
            <person name="Schwarz S."/>
            <person name="Field L."/>
            <person name="Trindade-Silva A.E."/>
            <person name="Soares C.A.G."/>
            <person name="Elshahawi S."/>
            <person name="Hanora A."/>
            <person name="Schmidt E.W."/>
            <person name="Haygood M.G."/>
            <person name="Posfai J."/>
            <person name="Benner J."/>
            <person name="Madinger C."/>
            <person name="Nove J."/>
            <person name="Anton B."/>
            <person name="Chaudhary K."/>
            <person name="Foster J."/>
            <person name="Holman A."/>
            <person name="Kumar S."/>
            <person name="Lessard P.A."/>
            <person name="Luyten Y.A."/>
            <person name="Slatko B."/>
            <person name="Wood N."/>
            <person name="Wu B."/>
            <person name="Teplitski M."/>
            <person name="Mougous J.D."/>
            <person name="Ward N."/>
            <person name="Eisen J.A."/>
            <person name="Badger J.H."/>
            <person name="Distel D.L."/>
        </authorList>
    </citation>
    <scope>NUCLEOTIDE SEQUENCE [LARGE SCALE GENOMIC DNA]</scope>
    <source>
        <strain evidence="19">ATCC 39867 / T7901</strain>
    </source>
</reference>
<dbReference type="HAMAP" id="MF_00404">
    <property type="entry name" value="OadG"/>
    <property type="match status" value="1"/>
</dbReference>
<evidence type="ECO:0000313" key="19">
    <source>
        <dbReference type="Proteomes" id="UP000009080"/>
    </source>
</evidence>
<evidence type="ECO:0000313" key="18">
    <source>
        <dbReference type="EMBL" id="ACR14552.1"/>
    </source>
</evidence>
<evidence type="ECO:0000256" key="15">
    <source>
        <dbReference type="ARBA" id="ARBA00048176"/>
    </source>
</evidence>
<evidence type="ECO:0000256" key="14">
    <source>
        <dbReference type="ARBA" id="ARBA00023201"/>
    </source>
</evidence>
<dbReference type="AlphaFoldDB" id="C5BMN4"/>
<dbReference type="GO" id="GO:0036376">
    <property type="term" value="P:sodium ion export across plasma membrane"/>
    <property type="evidence" value="ECO:0007669"/>
    <property type="project" value="InterPro"/>
</dbReference>
<evidence type="ECO:0000256" key="13">
    <source>
        <dbReference type="ARBA" id="ARBA00023136"/>
    </source>
</evidence>
<gene>
    <name evidence="16" type="primary">oadG</name>
    <name evidence="18" type="ordered locus">TERTU_2787</name>
</gene>
<dbReference type="KEGG" id="ttu:TERTU_2787"/>
<keyword evidence="19" id="KW-1185">Reference proteome</keyword>
<dbReference type="EMBL" id="CP001614">
    <property type="protein sequence ID" value="ACR14552.1"/>
    <property type="molecule type" value="Genomic_DNA"/>
</dbReference>
<evidence type="ECO:0000256" key="11">
    <source>
        <dbReference type="ARBA" id="ARBA00023053"/>
    </source>
</evidence>
<evidence type="ECO:0000256" key="4">
    <source>
        <dbReference type="ARBA" id="ARBA00005844"/>
    </source>
</evidence>
<dbReference type="Proteomes" id="UP000009080">
    <property type="component" value="Chromosome"/>
</dbReference>
<protein>
    <recommendedName>
        <fullName evidence="16">Probable oxaloacetate decarboxylase gamma chain</fullName>
        <ecNumber evidence="16">7.2.4.2</ecNumber>
    </recommendedName>
</protein>
<evidence type="ECO:0000256" key="1">
    <source>
        <dbReference type="ARBA" id="ARBA00001959"/>
    </source>
</evidence>
<sequence length="83" mass="9188">MQNNLWEEGFDLMLYGMGTVFVFLTLLVIGTLIMSAIINRYFYQEPELTPEPAVVGNTGAPVSGKTLAIIQAAIHAHRAKQKH</sequence>
<feature type="transmembrane region" description="Helical" evidence="16 17">
    <location>
        <begin position="12"/>
        <end position="38"/>
    </location>
</feature>
<keyword evidence="14 16" id="KW-0739">Sodium transport</keyword>
<keyword evidence="8 16" id="KW-0812">Transmembrane</keyword>
<dbReference type="GO" id="GO:0008948">
    <property type="term" value="F:oxaloacetate decarboxylase activity"/>
    <property type="evidence" value="ECO:0007669"/>
    <property type="project" value="UniProtKB-UniRule"/>
</dbReference>
<accession>C5BMN4</accession>
<organism evidence="18 19">
    <name type="scientific">Teredinibacter turnerae (strain ATCC 39867 / T7901)</name>
    <dbReference type="NCBI Taxonomy" id="377629"/>
    <lineage>
        <taxon>Bacteria</taxon>
        <taxon>Pseudomonadati</taxon>
        <taxon>Pseudomonadota</taxon>
        <taxon>Gammaproteobacteria</taxon>
        <taxon>Cellvibrionales</taxon>
        <taxon>Cellvibrionaceae</taxon>
        <taxon>Teredinibacter</taxon>
    </lineage>
</organism>
<keyword evidence="9 16" id="KW-1278">Translocase</keyword>
<dbReference type="eggNOG" id="COG3630">
    <property type="taxonomic scope" value="Bacteria"/>
</dbReference>
<dbReference type="Pfam" id="PF04277">
    <property type="entry name" value="OAD_gamma"/>
    <property type="match status" value="1"/>
</dbReference>
<dbReference type="GO" id="GO:0015081">
    <property type="term" value="F:sodium ion transmembrane transporter activity"/>
    <property type="evidence" value="ECO:0007669"/>
    <property type="project" value="UniProtKB-UniRule"/>
</dbReference>
<dbReference type="STRING" id="377629.TERTU_2787"/>
<dbReference type="InterPro" id="IPR005899">
    <property type="entry name" value="Na_pump_deCOase"/>
</dbReference>
<keyword evidence="6 16" id="KW-0813">Transport</keyword>
<comment type="function">
    <text evidence="2 16 17">Catalyzes the decarboxylation of oxaloacetate coupled to Na(+) translocation.</text>
</comment>
<evidence type="ECO:0000256" key="10">
    <source>
        <dbReference type="ARBA" id="ARBA00022989"/>
    </source>
</evidence>
<dbReference type="GO" id="GO:0015451">
    <property type="term" value="F:decarboxylation-driven active transmembrane transporter activity"/>
    <property type="evidence" value="ECO:0007669"/>
    <property type="project" value="UniProtKB-EC"/>
</dbReference>
<dbReference type="GO" id="GO:0005886">
    <property type="term" value="C:plasma membrane"/>
    <property type="evidence" value="ECO:0007669"/>
    <property type="project" value="UniProtKB-SubCell"/>
</dbReference>
<name>C5BMN4_TERTT</name>
<comment type="similarity">
    <text evidence="4 16 17">Belongs to the OadG family.</text>
</comment>
<comment type="subunit">
    <text evidence="5 16">Heterotrimer of an alpha, a beta and a gamma subunit.</text>
</comment>
<evidence type="ECO:0000256" key="8">
    <source>
        <dbReference type="ARBA" id="ARBA00022692"/>
    </source>
</evidence>
<proteinExistence type="inferred from homology"/>
<evidence type="ECO:0000256" key="16">
    <source>
        <dbReference type="HAMAP-Rule" id="MF_00404"/>
    </source>
</evidence>